<gene>
    <name evidence="6" type="ORF">SAMN04489712_103421</name>
</gene>
<protein>
    <submittedName>
        <fullName evidence="6">Two-component system, NarL family, sensor histidine kinase DesK</fullName>
    </submittedName>
</protein>
<dbReference type="RefSeq" id="WP_103937337.1">
    <property type="nucleotide sequence ID" value="NZ_FNVO01000003.1"/>
</dbReference>
<dbReference type="Proteomes" id="UP000236723">
    <property type="component" value="Unassembled WGS sequence"/>
</dbReference>
<dbReference type="InterPro" id="IPR011712">
    <property type="entry name" value="Sig_transdc_His_kin_sub3_dim/P"/>
</dbReference>
<evidence type="ECO:0000313" key="6">
    <source>
        <dbReference type="EMBL" id="SEG15524.1"/>
    </source>
</evidence>
<evidence type="ECO:0000256" key="3">
    <source>
        <dbReference type="ARBA" id="ARBA00023012"/>
    </source>
</evidence>
<dbReference type="InterPro" id="IPR050482">
    <property type="entry name" value="Sensor_HK_TwoCompSys"/>
</dbReference>
<dbReference type="Gene3D" id="3.30.565.10">
    <property type="entry name" value="Histidine kinase-like ATPase, C-terminal domain"/>
    <property type="match status" value="1"/>
</dbReference>
<feature type="transmembrane region" description="Helical" evidence="4">
    <location>
        <begin position="12"/>
        <end position="32"/>
    </location>
</feature>
<keyword evidence="3" id="KW-0902">Two-component regulatory system</keyword>
<keyword evidence="2 6" id="KW-0418">Kinase</keyword>
<dbReference type="PANTHER" id="PTHR24421:SF63">
    <property type="entry name" value="SENSOR HISTIDINE KINASE DESK"/>
    <property type="match status" value="1"/>
</dbReference>
<dbReference type="CDD" id="cd16917">
    <property type="entry name" value="HATPase_UhpB-NarQ-NarX-like"/>
    <property type="match status" value="1"/>
</dbReference>
<keyword evidence="4" id="KW-0472">Membrane</keyword>
<keyword evidence="1" id="KW-0808">Transferase</keyword>
<sequence length="384" mass="41391">MQPRVPRTRVIATAIVVMSLVALGGTLVPALWYEMFTRQEPGRVAYALLSVTGMLALYGRLLWGNLMRRTHPRHRVGLAVIAAISCLLPAVLGPVWAAALVMPAGLIPLVLPLRAAVPVTAVGALGITGYGLLLGLPTPTVVYEFFWFPFAALSGYISYWLFHVVQELREARAELARAAVGEERQRFARDLHDVLGHSLQAVALRAEVAERYLDRDEERVRKELAEIQRMARDSVRDVREVVRGYRATSLRTELDGASAVLSAAGIRCRPPQGFPDLPAHVHQPLGWVAREAVTNVLRHSSATWCRIEVTATGGGVRLEIVNDGAGRRAAPDGGSGLAGLAERIAAADGEFTAGHRGDGTFGVRAVVPVESPRHAGELRAEGAG</sequence>
<dbReference type="EMBL" id="FNVO01000003">
    <property type="protein sequence ID" value="SEG15524.1"/>
    <property type="molecule type" value="Genomic_DNA"/>
</dbReference>
<reference evidence="7" key="1">
    <citation type="submission" date="2016-10" db="EMBL/GenBank/DDBJ databases">
        <authorList>
            <person name="Varghese N."/>
            <person name="Submissions S."/>
        </authorList>
    </citation>
    <scope>NUCLEOTIDE SEQUENCE [LARGE SCALE GENOMIC DNA]</scope>
    <source>
        <strain evidence="7">DSM 43163</strain>
    </source>
</reference>
<feature type="transmembrane region" description="Helical" evidence="4">
    <location>
        <begin position="111"/>
        <end position="133"/>
    </location>
</feature>
<feature type="transmembrane region" description="Helical" evidence="4">
    <location>
        <begin position="145"/>
        <end position="162"/>
    </location>
</feature>
<feature type="transmembrane region" description="Helical" evidence="4">
    <location>
        <begin position="44"/>
        <end position="63"/>
    </location>
</feature>
<evidence type="ECO:0000313" key="7">
    <source>
        <dbReference type="Proteomes" id="UP000236723"/>
    </source>
</evidence>
<dbReference type="GO" id="GO:0046983">
    <property type="term" value="F:protein dimerization activity"/>
    <property type="evidence" value="ECO:0007669"/>
    <property type="project" value="InterPro"/>
</dbReference>
<evidence type="ECO:0000256" key="4">
    <source>
        <dbReference type="SAM" id="Phobius"/>
    </source>
</evidence>
<evidence type="ECO:0000256" key="2">
    <source>
        <dbReference type="ARBA" id="ARBA00022777"/>
    </source>
</evidence>
<evidence type="ECO:0000259" key="5">
    <source>
        <dbReference type="Pfam" id="PF07730"/>
    </source>
</evidence>
<feature type="domain" description="Signal transduction histidine kinase subgroup 3 dimerisation and phosphoacceptor" evidence="5">
    <location>
        <begin position="183"/>
        <end position="249"/>
    </location>
</feature>
<keyword evidence="4" id="KW-0812">Transmembrane</keyword>
<feature type="transmembrane region" description="Helical" evidence="4">
    <location>
        <begin position="75"/>
        <end position="99"/>
    </location>
</feature>
<accession>A0A1H5XUU5</accession>
<dbReference type="AlphaFoldDB" id="A0A1H5XUU5"/>
<organism evidence="6 7">
    <name type="scientific">Thermomonospora echinospora</name>
    <dbReference type="NCBI Taxonomy" id="1992"/>
    <lineage>
        <taxon>Bacteria</taxon>
        <taxon>Bacillati</taxon>
        <taxon>Actinomycetota</taxon>
        <taxon>Actinomycetes</taxon>
        <taxon>Streptosporangiales</taxon>
        <taxon>Thermomonosporaceae</taxon>
        <taxon>Thermomonospora</taxon>
    </lineage>
</organism>
<dbReference type="Pfam" id="PF07730">
    <property type="entry name" value="HisKA_3"/>
    <property type="match status" value="1"/>
</dbReference>
<dbReference type="GO" id="GO:0000155">
    <property type="term" value="F:phosphorelay sensor kinase activity"/>
    <property type="evidence" value="ECO:0007669"/>
    <property type="project" value="InterPro"/>
</dbReference>
<proteinExistence type="predicted"/>
<keyword evidence="7" id="KW-1185">Reference proteome</keyword>
<dbReference type="GO" id="GO:0016020">
    <property type="term" value="C:membrane"/>
    <property type="evidence" value="ECO:0007669"/>
    <property type="project" value="InterPro"/>
</dbReference>
<evidence type="ECO:0000256" key="1">
    <source>
        <dbReference type="ARBA" id="ARBA00022679"/>
    </source>
</evidence>
<dbReference type="InterPro" id="IPR036890">
    <property type="entry name" value="HATPase_C_sf"/>
</dbReference>
<dbReference type="PANTHER" id="PTHR24421">
    <property type="entry name" value="NITRATE/NITRITE SENSOR PROTEIN NARX-RELATED"/>
    <property type="match status" value="1"/>
</dbReference>
<name>A0A1H5XUU5_9ACTN</name>
<dbReference type="Gene3D" id="1.20.5.1930">
    <property type="match status" value="1"/>
</dbReference>
<dbReference type="SUPFAM" id="SSF55874">
    <property type="entry name" value="ATPase domain of HSP90 chaperone/DNA topoisomerase II/histidine kinase"/>
    <property type="match status" value="1"/>
</dbReference>
<keyword evidence="4" id="KW-1133">Transmembrane helix</keyword>
<dbReference type="OrthoDB" id="5241784at2"/>